<feature type="domain" description="DNA-binding protein Rv2175c wHTH" evidence="3">
    <location>
        <begin position="6"/>
        <end position="58"/>
    </location>
</feature>
<keyword evidence="5" id="KW-1185">Reference proteome</keyword>
<comment type="caution">
    <text evidence="4">The sequence shown here is derived from an EMBL/GenBank/DDBJ whole genome shotgun (WGS) entry which is preliminary data.</text>
</comment>
<feature type="region of interest" description="Disordered" evidence="1">
    <location>
        <begin position="62"/>
        <end position="84"/>
    </location>
</feature>
<dbReference type="InterPro" id="IPR048576">
    <property type="entry name" value="Rv2175c_wHTH"/>
</dbReference>
<dbReference type="Pfam" id="PF21531">
    <property type="entry name" value="Rv2175c_wHTH"/>
    <property type="match status" value="1"/>
</dbReference>
<dbReference type="AlphaFoldDB" id="A0A512DB47"/>
<dbReference type="Pfam" id="PF18367">
    <property type="entry name" value="Rv2175c_C"/>
    <property type="match status" value="1"/>
</dbReference>
<dbReference type="OrthoDB" id="3784042at2"/>
<sequence length="144" mass="15516">MTDTAALDALVHDWLTIPDVAERLGIDVGKVRRLVQEGRLVAVRRGERNVLSVPTDFLVPAHLANPAAPSSPAGEDDDTEGTAPQWAVLAALRGTLTLLDDAGYDPGEAIEWLFSPDDVLGRTPIEALRSGSKTEVRRRAQTLL</sequence>
<dbReference type="Proteomes" id="UP000321181">
    <property type="component" value="Unassembled WGS sequence"/>
</dbReference>
<organism evidence="4 5">
    <name type="scientific">Cellulomonas aerilata</name>
    <dbReference type="NCBI Taxonomy" id="515326"/>
    <lineage>
        <taxon>Bacteria</taxon>
        <taxon>Bacillati</taxon>
        <taxon>Actinomycetota</taxon>
        <taxon>Actinomycetes</taxon>
        <taxon>Micrococcales</taxon>
        <taxon>Cellulomonadaceae</taxon>
        <taxon>Cellulomonas</taxon>
    </lineage>
</organism>
<dbReference type="InterPro" id="IPR041098">
    <property type="entry name" value="Rv2175c_C"/>
</dbReference>
<evidence type="ECO:0000256" key="1">
    <source>
        <dbReference type="SAM" id="MobiDB-lite"/>
    </source>
</evidence>
<evidence type="ECO:0000313" key="5">
    <source>
        <dbReference type="Proteomes" id="UP000321181"/>
    </source>
</evidence>
<evidence type="ECO:0000313" key="4">
    <source>
        <dbReference type="EMBL" id="GEO33703.1"/>
    </source>
</evidence>
<dbReference type="GO" id="GO:0003677">
    <property type="term" value="F:DNA binding"/>
    <property type="evidence" value="ECO:0007669"/>
    <property type="project" value="InterPro"/>
</dbReference>
<evidence type="ECO:0000259" key="3">
    <source>
        <dbReference type="Pfam" id="PF21531"/>
    </source>
</evidence>
<reference evidence="4 5" key="1">
    <citation type="submission" date="2019-07" db="EMBL/GenBank/DDBJ databases">
        <title>Whole genome shotgun sequence of Cellulomonas aerilata NBRC 106308.</title>
        <authorList>
            <person name="Hosoyama A."/>
            <person name="Uohara A."/>
            <person name="Ohji S."/>
            <person name="Ichikawa N."/>
        </authorList>
    </citation>
    <scope>NUCLEOTIDE SEQUENCE [LARGE SCALE GENOMIC DNA]</scope>
    <source>
        <strain evidence="4 5">NBRC 106308</strain>
    </source>
</reference>
<evidence type="ECO:0000259" key="2">
    <source>
        <dbReference type="Pfam" id="PF18367"/>
    </source>
</evidence>
<dbReference type="EMBL" id="BJYY01000012">
    <property type="protein sequence ID" value="GEO33703.1"/>
    <property type="molecule type" value="Genomic_DNA"/>
</dbReference>
<feature type="domain" description="Rv2175c C-terminal" evidence="2">
    <location>
        <begin position="91"/>
        <end position="143"/>
    </location>
</feature>
<protein>
    <submittedName>
        <fullName evidence="4">Transcriptional regulator</fullName>
    </submittedName>
</protein>
<gene>
    <name evidence="4" type="ORF">CAE01nite_14280</name>
</gene>
<name>A0A512DB47_9CELL</name>
<accession>A0A512DB47</accession>
<dbReference type="RefSeq" id="WP_146902104.1">
    <property type="nucleotide sequence ID" value="NZ_BAAARM010000002.1"/>
</dbReference>
<proteinExistence type="predicted"/>